<dbReference type="EMBL" id="GBXM01095499">
    <property type="protein sequence ID" value="JAH13078.1"/>
    <property type="molecule type" value="Transcribed_RNA"/>
</dbReference>
<reference evidence="1" key="2">
    <citation type="journal article" date="2015" name="Fish Shellfish Immunol.">
        <title>Early steps in the European eel (Anguilla anguilla)-Vibrio vulnificus interaction in the gills: Role of the RtxA13 toxin.</title>
        <authorList>
            <person name="Callol A."/>
            <person name="Pajuelo D."/>
            <person name="Ebbesson L."/>
            <person name="Teles M."/>
            <person name="MacKenzie S."/>
            <person name="Amaro C."/>
        </authorList>
    </citation>
    <scope>NUCLEOTIDE SEQUENCE</scope>
</reference>
<accession>A0A0E9PW47</accession>
<sequence length="30" mass="3401">MWLQSKSIIVSLAALQTQATPEKSQKLFPR</sequence>
<organism evidence="1">
    <name type="scientific">Anguilla anguilla</name>
    <name type="common">European freshwater eel</name>
    <name type="synonym">Muraena anguilla</name>
    <dbReference type="NCBI Taxonomy" id="7936"/>
    <lineage>
        <taxon>Eukaryota</taxon>
        <taxon>Metazoa</taxon>
        <taxon>Chordata</taxon>
        <taxon>Craniata</taxon>
        <taxon>Vertebrata</taxon>
        <taxon>Euteleostomi</taxon>
        <taxon>Actinopterygii</taxon>
        <taxon>Neopterygii</taxon>
        <taxon>Teleostei</taxon>
        <taxon>Anguilliformes</taxon>
        <taxon>Anguillidae</taxon>
        <taxon>Anguilla</taxon>
    </lineage>
</organism>
<name>A0A0E9PW47_ANGAN</name>
<proteinExistence type="predicted"/>
<dbReference type="EMBL" id="GBXM01100075">
    <property type="protein sequence ID" value="JAH08502.1"/>
    <property type="molecule type" value="Transcribed_RNA"/>
</dbReference>
<reference evidence="1" key="1">
    <citation type="submission" date="2014-11" db="EMBL/GenBank/DDBJ databases">
        <authorList>
            <person name="Amaro Gonzalez C."/>
        </authorList>
    </citation>
    <scope>NUCLEOTIDE SEQUENCE</scope>
</reference>
<dbReference type="AlphaFoldDB" id="A0A0E9PW47"/>
<evidence type="ECO:0000313" key="1">
    <source>
        <dbReference type="EMBL" id="JAH08502.1"/>
    </source>
</evidence>
<protein>
    <submittedName>
        <fullName evidence="1">Uncharacterized protein</fullName>
    </submittedName>
</protein>